<dbReference type="GO" id="GO:0000462">
    <property type="term" value="P:maturation of SSU-rRNA from tricistronic rRNA transcript (SSU-rRNA, 5.8S rRNA, LSU-rRNA)"/>
    <property type="evidence" value="ECO:0007669"/>
    <property type="project" value="TreeGrafter"/>
</dbReference>
<dbReference type="GO" id="GO:0005525">
    <property type="term" value="F:GTP binding"/>
    <property type="evidence" value="ECO:0007669"/>
    <property type="project" value="TreeGrafter"/>
</dbReference>
<dbReference type="AlphaFoldDB" id="A0AAX4PJN3"/>
<dbReference type="PANTHER" id="PTHR12858:SF1">
    <property type="entry name" value="PRE-RRNA-PROCESSING PROTEIN TSR1 HOMOLOG"/>
    <property type="match status" value="1"/>
</dbReference>
<feature type="compositionally biased region" description="Acidic residues" evidence="1">
    <location>
        <begin position="521"/>
        <end position="533"/>
    </location>
</feature>
<reference evidence="3 4" key="1">
    <citation type="submission" date="2024-03" db="EMBL/GenBank/DDBJ databases">
        <title>Complete genome sequence of the green alga Chloropicon roscoffensis RCC1871.</title>
        <authorList>
            <person name="Lemieux C."/>
            <person name="Pombert J.-F."/>
            <person name="Otis C."/>
            <person name="Turmel M."/>
        </authorList>
    </citation>
    <scope>NUCLEOTIDE SEQUENCE [LARGE SCALE GENOMIC DNA]</scope>
    <source>
        <strain evidence="3 4">RCC1871</strain>
    </source>
</reference>
<dbReference type="GO" id="GO:0005634">
    <property type="term" value="C:nucleus"/>
    <property type="evidence" value="ECO:0007669"/>
    <property type="project" value="InterPro"/>
</dbReference>
<keyword evidence="4" id="KW-1185">Reference proteome</keyword>
<feature type="compositionally biased region" description="Acidic residues" evidence="1">
    <location>
        <begin position="473"/>
        <end position="506"/>
    </location>
</feature>
<dbReference type="EMBL" id="CP151514">
    <property type="protein sequence ID" value="WZN66243.1"/>
    <property type="molecule type" value="Genomic_DNA"/>
</dbReference>
<name>A0AAX4PJN3_9CHLO</name>
<dbReference type="GO" id="GO:0034511">
    <property type="term" value="F:U3 snoRNA binding"/>
    <property type="evidence" value="ECO:0007669"/>
    <property type="project" value="TreeGrafter"/>
</dbReference>
<dbReference type="Proteomes" id="UP001472866">
    <property type="component" value="Chromosome 14"/>
</dbReference>
<feature type="region of interest" description="Disordered" evidence="1">
    <location>
        <begin position="386"/>
        <end position="410"/>
    </location>
</feature>
<dbReference type="GO" id="GO:0030688">
    <property type="term" value="C:preribosome, small subunit precursor"/>
    <property type="evidence" value="ECO:0007669"/>
    <property type="project" value="TreeGrafter"/>
</dbReference>
<evidence type="ECO:0000313" key="4">
    <source>
        <dbReference type="Proteomes" id="UP001472866"/>
    </source>
</evidence>
<evidence type="ECO:0000313" key="3">
    <source>
        <dbReference type="EMBL" id="WZN66243.1"/>
    </source>
</evidence>
<sequence length="548" mass="60431">MARHGGSGQAGQKHKTHKGGRKRQRNQEQGQVETSSSSRKRPGLKQRTSLQGKKRSRLQAAKSHREKLREQTLREKRLATHGPPKVIGLIPCSDLVDAQEAYEVLRRTASQGHAAREDEGMLMMSSLGASENTFCVPDVRVRLRILAPFEREAREGEGDRADPLVRLLDYVRVADVILFVARAAGPGPDSVMDPACLSQCEALRAFGLPSVYCCVQGLAGLGLAERAREKKRCAKVLTDQVREGVSCLPLDTPQDSLHLFRMLKEHKQVEPTWRRQRPYIIADGVDVTPDAQNGAGTATVEVTGYVRGQNASANQIFLLPGLGERHVDRIDAREDKFERERRIRGGGAGGGGGGSDVAMADMAGARTLARAEPSQLESVARENIPDPLAGEQTWPTEEEMREAEEAARERTRTSRMVNVKVPKGFSEYQSAWIDDEGSDELEFESSTDEEAEEMADAGDMAAGAGYGFGAGEIEVDFAEDGQDGQGDDGDDMGMDTEDEYEGEEGYEGAMERERRRRREAEDEDLDFPDEVDVPVDQPARQRFVKYRG</sequence>
<feature type="region of interest" description="Disordered" evidence="1">
    <location>
        <begin position="1"/>
        <end position="69"/>
    </location>
</feature>
<feature type="region of interest" description="Disordered" evidence="1">
    <location>
        <begin position="435"/>
        <end position="548"/>
    </location>
</feature>
<dbReference type="SMART" id="SM00785">
    <property type="entry name" value="AARP2CN"/>
    <property type="match status" value="1"/>
</dbReference>
<feature type="domain" description="AARP2CN" evidence="2">
    <location>
        <begin position="255"/>
        <end position="337"/>
    </location>
</feature>
<dbReference type="Pfam" id="PF08142">
    <property type="entry name" value="AARP2CN"/>
    <property type="match status" value="1"/>
</dbReference>
<organism evidence="3 4">
    <name type="scientific">Chloropicon roscoffensis</name>
    <dbReference type="NCBI Taxonomy" id="1461544"/>
    <lineage>
        <taxon>Eukaryota</taxon>
        <taxon>Viridiplantae</taxon>
        <taxon>Chlorophyta</taxon>
        <taxon>Chloropicophyceae</taxon>
        <taxon>Chloropicales</taxon>
        <taxon>Chloropicaceae</taxon>
        <taxon>Chloropicon</taxon>
    </lineage>
</organism>
<dbReference type="InterPro" id="IPR012948">
    <property type="entry name" value="AARP2CN"/>
</dbReference>
<accession>A0AAX4PJN3</accession>
<evidence type="ECO:0000256" key="1">
    <source>
        <dbReference type="SAM" id="MobiDB-lite"/>
    </source>
</evidence>
<dbReference type="InterPro" id="IPR039761">
    <property type="entry name" value="Bms1/Tsr1"/>
</dbReference>
<dbReference type="PANTHER" id="PTHR12858">
    <property type="entry name" value="RIBOSOME BIOGENESIS PROTEIN"/>
    <property type="match status" value="1"/>
</dbReference>
<protein>
    <submittedName>
        <fullName evidence="3">Pre-rRNA-processing protein TSR1</fullName>
    </submittedName>
</protein>
<feature type="compositionally biased region" description="Polar residues" evidence="1">
    <location>
        <begin position="27"/>
        <end position="37"/>
    </location>
</feature>
<dbReference type="GO" id="GO:0003924">
    <property type="term" value="F:GTPase activity"/>
    <property type="evidence" value="ECO:0007669"/>
    <property type="project" value="TreeGrafter"/>
</dbReference>
<dbReference type="GO" id="GO:0000479">
    <property type="term" value="P:endonucleolytic cleavage of tricistronic rRNA transcript (SSU-rRNA, 5.8S rRNA, LSU-rRNA)"/>
    <property type="evidence" value="ECO:0007669"/>
    <property type="project" value="TreeGrafter"/>
</dbReference>
<proteinExistence type="predicted"/>
<feature type="compositionally biased region" description="Acidic residues" evidence="1">
    <location>
        <begin position="435"/>
        <end position="456"/>
    </location>
</feature>
<feature type="compositionally biased region" description="Basic residues" evidence="1">
    <location>
        <begin position="12"/>
        <end position="24"/>
    </location>
</feature>
<feature type="compositionally biased region" description="Basic residues" evidence="1">
    <location>
        <begin position="52"/>
        <end position="66"/>
    </location>
</feature>
<gene>
    <name evidence="3" type="ORF">HKI87_14g78080</name>
</gene>
<evidence type="ECO:0000259" key="2">
    <source>
        <dbReference type="SMART" id="SM00785"/>
    </source>
</evidence>